<evidence type="ECO:0000256" key="6">
    <source>
        <dbReference type="ARBA" id="ARBA00023237"/>
    </source>
</evidence>
<dbReference type="EMBL" id="UINC01004531">
    <property type="protein sequence ID" value="SVA15008.1"/>
    <property type="molecule type" value="Genomic_DNA"/>
</dbReference>
<proteinExistence type="predicted"/>
<evidence type="ECO:0000259" key="8">
    <source>
        <dbReference type="Pfam" id="PF07715"/>
    </source>
</evidence>
<keyword evidence="4" id="KW-0732">Signal</keyword>
<evidence type="ECO:0000259" key="9">
    <source>
        <dbReference type="Pfam" id="PF14905"/>
    </source>
</evidence>
<evidence type="ECO:0000313" key="10">
    <source>
        <dbReference type="EMBL" id="SVA15008.1"/>
    </source>
</evidence>
<feature type="region of interest" description="Disordered" evidence="7">
    <location>
        <begin position="1"/>
        <end position="22"/>
    </location>
</feature>
<dbReference type="InterPro" id="IPR036942">
    <property type="entry name" value="Beta-barrel_TonB_sf"/>
</dbReference>
<sequence>MGQEKGSIEGRLSDSETGEPLPGVNVMVKGTYYGAASDADGYFRITNVSTGSYDMEVSMIGYKVILRTGVKVNAGRTTTVDFQLEQTVLALGEEVVVVGKKPLFDVDETASITKLSSDDLEDMIVHSVEDILAEQVGVTKVNNEIHIRGGRIDESLYIIDGLSIKDPLSGYSGNLFVNAESIEDLEIITGGYNAEYGQAMSGIINIRLKEGRDKFEGSIKYLSDHWGAATGAFEHFNSDRFEMNLGGPSPLLELMAPRLGLDLPGKFSFFANAYGKITDSHLPAAKQLYPHRNWIPPSGLSTQKSDEFLEKLAPRENNDWHALYKLSWHPDEMKKLSASYDISLNINQGFFMPRAFSTTYFPYAYSQMLDNYNTITRESRLAKINWTHTLSPRSFYELTIGQFLTLEHSAVQDLHWTDYRERLDIEPVNYIIRDRDGNVRITYGDEFYDTGFSPEWYDLSSNNTRLDLDWTHQTLSQHKIKGGLELTSTEIQVVDIDEPWTGTTGFGINYDAYRARTLFGAFYVQDRIVFEGMTANLGLRYDYWFPGKYVEDAIADPDAITVTDEARARFNEETFEFLGYRGKARLSPRVGISHPVTDNDVLYFYYGHFSQLPTFQYVYAKLNTTAPSTYQVFGNPNLSPKTTVQYEIGLKHRFSEDQVLEMKAYWKDMFDYETSQNITPSNPKYAHLRFLMYLNADYARARGIEIILKSRLLTNWYADVNFNYSIATGKSSNPDDNLLVQAGQLREKPLDEVFLRWDKPFQTFANISYDHPSGWGMSWRFEFESGRRYTRSIPGTQEYPDGLIELDGVTYFIGTVEDDKPYYYLAKDPASNVDLKLYKKMSVGGVNLRWVAEVENLFNQRIPRRINPFTGREYNPGVIIPYSMIEAPNPNFDPSRFRTPRTVIIGFQVKF</sequence>
<dbReference type="AlphaFoldDB" id="A0A381THI5"/>
<dbReference type="Pfam" id="PF14905">
    <property type="entry name" value="OMP_b-brl_3"/>
    <property type="match status" value="1"/>
</dbReference>
<feature type="domain" description="Outer membrane protein beta-barrel" evidence="9">
    <location>
        <begin position="458"/>
        <end position="784"/>
    </location>
</feature>
<keyword evidence="2" id="KW-0813">Transport</keyword>
<dbReference type="PROSITE" id="PS52016">
    <property type="entry name" value="TONB_DEPENDENT_REC_3"/>
    <property type="match status" value="1"/>
</dbReference>
<feature type="compositionally biased region" description="Basic and acidic residues" evidence="7">
    <location>
        <begin position="1"/>
        <end position="14"/>
    </location>
</feature>
<evidence type="ECO:0000256" key="2">
    <source>
        <dbReference type="ARBA" id="ARBA00022448"/>
    </source>
</evidence>
<dbReference type="SUPFAM" id="SSF49464">
    <property type="entry name" value="Carboxypeptidase regulatory domain-like"/>
    <property type="match status" value="1"/>
</dbReference>
<dbReference type="InterPro" id="IPR039426">
    <property type="entry name" value="TonB-dep_rcpt-like"/>
</dbReference>
<evidence type="ECO:0000256" key="1">
    <source>
        <dbReference type="ARBA" id="ARBA00004571"/>
    </source>
</evidence>
<feature type="domain" description="TonB-dependent receptor plug" evidence="8">
    <location>
        <begin position="107"/>
        <end position="202"/>
    </location>
</feature>
<keyword evidence="3" id="KW-0812">Transmembrane</keyword>
<dbReference type="PANTHER" id="PTHR30069:SF29">
    <property type="entry name" value="HEMOGLOBIN AND HEMOGLOBIN-HAPTOGLOBIN-BINDING PROTEIN 1-RELATED"/>
    <property type="match status" value="1"/>
</dbReference>
<dbReference type="PANTHER" id="PTHR30069">
    <property type="entry name" value="TONB-DEPENDENT OUTER MEMBRANE RECEPTOR"/>
    <property type="match status" value="1"/>
</dbReference>
<dbReference type="GO" id="GO:0009279">
    <property type="term" value="C:cell outer membrane"/>
    <property type="evidence" value="ECO:0007669"/>
    <property type="project" value="UniProtKB-SubCell"/>
</dbReference>
<name>A0A381THI5_9ZZZZ</name>
<dbReference type="SUPFAM" id="SSF56935">
    <property type="entry name" value="Porins"/>
    <property type="match status" value="1"/>
</dbReference>
<dbReference type="Gene3D" id="2.60.40.1120">
    <property type="entry name" value="Carboxypeptidase-like, regulatory domain"/>
    <property type="match status" value="1"/>
</dbReference>
<dbReference type="Pfam" id="PF13620">
    <property type="entry name" value="CarboxypepD_reg"/>
    <property type="match status" value="1"/>
</dbReference>
<gene>
    <name evidence="10" type="ORF">METZ01_LOCUS67862</name>
</gene>
<dbReference type="GO" id="GO:0044718">
    <property type="term" value="P:siderophore transmembrane transport"/>
    <property type="evidence" value="ECO:0007669"/>
    <property type="project" value="TreeGrafter"/>
</dbReference>
<dbReference type="InterPro" id="IPR012910">
    <property type="entry name" value="Plug_dom"/>
</dbReference>
<dbReference type="Pfam" id="PF07715">
    <property type="entry name" value="Plug"/>
    <property type="match status" value="1"/>
</dbReference>
<evidence type="ECO:0000256" key="5">
    <source>
        <dbReference type="ARBA" id="ARBA00023136"/>
    </source>
</evidence>
<dbReference type="GO" id="GO:0015344">
    <property type="term" value="F:siderophore uptake transmembrane transporter activity"/>
    <property type="evidence" value="ECO:0007669"/>
    <property type="project" value="TreeGrafter"/>
</dbReference>
<keyword evidence="5" id="KW-0472">Membrane</keyword>
<dbReference type="InterPro" id="IPR037066">
    <property type="entry name" value="Plug_dom_sf"/>
</dbReference>
<evidence type="ECO:0000256" key="7">
    <source>
        <dbReference type="SAM" id="MobiDB-lite"/>
    </source>
</evidence>
<dbReference type="Gene3D" id="2.40.170.20">
    <property type="entry name" value="TonB-dependent receptor, beta-barrel domain"/>
    <property type="match status" value="1"/>
</dbReference>
<comment type="subcellular location">
    <subcellularLocation>
        <location evidence="1">Cell outer membrane</location>
        <topology evidence="1">Multi-pass membrane protein</topology>
    </subcellularLocation>
</comment>
<accession>A0A381THI5</accession>
<organism evidence="10">
    <name type="scientific">marine metagenome</name>
    <dbReference type="NCBI Taxonomy" id="408172"/>
    <lineage>
        <taxon>unclassified sequences</taxon>
        <taxon>metagenomes</taxon>
        <taxon>ecological metagenomes</taxon>
    </lineage>
</organism>
<evidence type="ECO:0000256" key="3">
    <source>
        <dbReference type="ARBA" id="ARBA00022692"/>
    </source>
</evidence>
<reference evidence="10" key="1">
    <citation type="submission" date="2018-05" db="EMBL/GenBank/DDBJ databases">
        <authorList>
            <person name="Lanie J.A."/>
            <person name="Ng W.-L."/>
            <person name="Kazmierczak K.M."/>
            <person name="Andrzejewski T.M."/>
            <person name="Davidsen T.M."/>
            <person name="Wayne K.J."/>
            <person name="Tettelin H."/>
            <person name="Glass J.I."/>
            <person name="Rusch D."/>
            <person name="Podicherti R."/>
            <person name="Tsui H.-C.T."/>
            <person name="Winkler M.E."/>
        </authorList>
    </citation>
    <scope>NUCLEOTIDE SEQUENCE</scope>
</reference>
<dbReference type="Gene3D" id="2.170.130.10">
    <property type="entry name" value="TonB-dependent receptor, plug domain"/>
    <property type="match status" value="1"/>
</dbReference>
<protein>
    <submittedName>
        <fullName evidence="10">Uncharacterized protein</fullName>
    </submittedName>
</protein>
<evidence type="ECO:0000256" key="4">
    <source>
        <dbReference type="ARBA" id="ARBA00022729"/>
    </source>
</evidence>
<dbReference type="InterPro" id="IPR041700">
    <property type="entry name" value="OMP_b-brl_3"/>
</dbReference>
<keyword evidence="6" id="KW-0998">Cell outer membrane</keyword>
<dbReference type="InterPro" id="IPR008969">
    <property type="entry name" value="CarboxyPept-like_regulatory"/>
</dbReference>